<proteinExistence type="predicted"/>
<reference evidence="1 2" key="1">
    <citation type="submission" date="2023-07" db="EMBL/GenBank/DDBJ databases">
        <authorList>
            <person name="Girao M."/>
            <person name="Carvalho M.F."/>
        </authorList>
    </citation>
    <scope>NUCLEOTIDE SEQUENCE [LARGE SCALE GENOMIC DNA]</scope>
    <source>
        <strain evidence="1 2">66/93</strain>
    </source>
</reference>
<name>A0ABU7KX85_9ACTN</name>
<protein>
    <recommendedName>
        <fullName evidence="3">SapB/AmfS family lantipeptide</fullName>
    </recommendedName>
</protein>
<dbReference type="EMBL" id="JAUUCC010000086">
    <property type="protein sequence ID" value="MEE2053889.1"/>
    <property type="molecule type" value="Genomic_DNA"/>
</dbReference>
<evidence type="ECO:0008006" key="3">
    <source>
        <dbReference type="Google" id="ProtNLM"/>
    </source>
</evidence>
<evidence type="ECO:0000313" key="2">
    <source>
        <dbReference type="Proteomes" id="UP001348641"/>
    </source>
</evidence>
<sequence>MSLYDLQGLAASSDNELLHSGGSFGCSYQSHIDTTCNSSVSISCSPL</sequence>
<comment type="caution">
    <text evidence="1">The sequence shown here is derived from an EMBL/GenBank/DDBJ whole genome shotgun (WGS) entry which is preliminary data.</text>
</comment>
<gene>
    <name evidence="1" type="ORF">Q8A49_25645</name>
</gene>
<organism evidence="1 2">
    <name type="scientific">Nocardiopsis tropica</name>
    <dbReference type="NCBI Taxonomy" id="109330"/>
    <lineage>
        <taxon>Bacteria</taxon>
        <taxon>Bacillati</taxon>
        <taxon>Actinomycetota</taxon>
        <taxon>Actinomycetes</taxon>
        <taxon>Streptosporangiales</taxon>
        <taxon>Nocardiopsidaceae</taxon>
        <taxon>Nocardiopsis</taxon>
    </lineage>
</organism>
<accession>A0ABU7KX85</accession>
<evidence type="ECO:0000313" key="1">
    <source>
        <dbReference type="EMBL" id="MEE2053889.1"/>
    </source>
</evidence>
<dbReference type="Proteomes" id="UP001348641">
    <property type="component" value="Unassembled WGS sequence"/>
</dbReference>
<dbReference type="RefSeq" id="WP_330160800.1">
    <property type="nucleotide sequence ID" value="NZ_BAAAJA010000044.1"/>
</dbReference>